<comment type="caution">
    <text evidence="1">The sequence shown here is derived from an EMBL/GenBank/DDBJ whole genome shotgun (WGS) entry which is preliminary data.</text>
</comment>
<dbReference type="Proteomes" id="UP000257109">
    <property type="component" value="Unassembled WGS sequence"/>
</dbReference>
<evidence type="ECO:0000313" key="1">
    <source>
        <dbReference type="EMBL" id="RDY11764.1"/>
    </source>
</evidence>
<keyword evidence="2" id="KW-1185">Reference proteome</keyword>
<sequence>MDKIHRPSSLSILKLPRSFVLNTRTLSLKLGIKCQKGTITLDQVKDDFVVFNTDIVFGKLKLVIQGNRNNKFFHVQTRNMRCRNKNCSLKILSGISCTDKETLQPEEFSSFKAFLYY</sequence>
<name>A0A371I9X0_MUCPR</name>
<accession>A0A371I9X0</accession>
<organism evidence="1 2">
    <name type="scientific">Mucuna pruriens</name>
    <name type="common">Velvet bean</name>
    <name type="synonym">Dolichos pruriens</name>
    <dbReference type="NCBI Taxonomy" id="157652"/>
    <lineage>
        <taxon>Eukaryota</taxon>
        <taxon>Viridiplantae</taxon>
        <taxon>Streptophyta</taxon>
        <taxon>Embryophyta</taxon>
        <taxon>Tracheophyta</taxon>
        <taxon>Spermatophyta</taxon>
        <taxon>Magnoliopsida</taxon>
        <taxon>eudicotyledons</taxon>
        <taxon>Gunneridae</taxon>
        <taxon>Pentapetalae</taxon>
        <taxon>rosids</taxon>
        <taxon>fabids</taxon>
        <taxon>Fabales</taxon>
        <taxon>Fabaceae</taxon>
        <taxon>Papilionoideae</taxon>
        <taxon>50 kb inversion clade</taxon>
        <taxon>NPAAA clade</taxon>
        <taxon>indigoferoid/millettioid clade</taxon>
        <taxon>Phaseoleae</taxon>
        <taxon>Mucuna</taxon>
    </lineage>
</organism>
<proteinExistence type="predicted"/>
<feature type="non-terminal residue" evidence="1">
    <location>
        <position position="1"/>
    </location>
</feature>
<dbReference type="EMBL" id="QJKJ01000586">
    <property type="protein sequence ID" value="RDY11764.1"/>
    <property type="molecule type" value="Genomic_DNA"/>
</dbReference>
<dbReference type="AlphaFoldDB" id="A0A371I9X0"/>
<evidence type="ECO:0000313" key="2">
    <source>
        <dbReference type="Proteomes" id="UP000257109"/>
    </source>
</evidence>
<gene>
    <name evidence="1" type="ORF">CR513_03525</name>
</gene>
<reference evidence="1" key="1">
    <citation type="submission" date="2018-05" db="EMBL/GenBank/DDBJ databases">
        <title>Draft genome of Mucuna pruriens seed.</title>
        <authorList>
            <person name="Nnadi N.E."/>
            <person name="Vos R."/>
            <person name="Hasami M.H."/>
            <person name="Devisetty U.K."/>
            <person name="Aguiy J.C."/>
        </authorList>
    </citation>
    <scope>NUCLEOTIDE SEQUENCE [LARGE SCALE GENOMIC DNA]</scope>
    <source>
        <strain evidence="1">JCA_2017</strain>
    </source>
</reference>
<protein>
    <submittedName>
        <fullName evidence="1">Uncharacterized protein</fullName>
    </submittedName>
</protein>